<dbReference type="InterPro" id="IPR046342">
    <property type="entry name" value="CBS_dom_sf"/>
</dbReference>
<evidence type="ECO:0000256" key="2">
    <source>
        <dbReference type="ARBA" id="ARBA00010110"/>
    </source>
</evidence>
<dbReference type="PANTHER" id="PTHR43057:SF1">
    <property type="entry name" value="ARSENICAL-RESISTANCE PROTEIN 3"/>
    <property type="match status" value="1"/>
</dbReference>
<dbReference type="SUPFAM" id="SSF54631">
    <property type="entry name" value="CBS-domain pair"/>
    <property type="match status" value="1"/>
</dbReference>
<evidence type="ECO:0000256" key="7">
    <source>
        <dbReference type="ARBA" id="ARBA00023136"/>
    </source>
</evidence>
<feature type="transmembrane region" description="Helical" evidence="9">
    <location>
        <begin position="96"/>
        <end position="118"/>
    </location>
</feature>
<evidence type="ECO:0000256" key="9">
    <source>
        <dbReference type="SAM" id="Phobius"/>
    </source>
</evidence>
<dbReference type="Pfam" id="PF01758">
    <property type="entry name" value="SBF"/>
    <property type="match status" value="1"/>
</dbReference>
<evidence type="ECO:0000256" key="8">
    <source>
        <dbReference type="PROSITE-ProRule" id="PRU00703"/>
    </source>
</evidence>
<organism evidence="11 12">
    <name type="scientific">Plebeiibacterium marinum</name>
    <dbReference type="NCBI Taxonomy" id="2992111"/>
    <lineage>
        <taxon>Bacteria</taxon>
        <taxon>Pseudomonadati</taxon>
        <taxon>Bacteroidota</taxon>
        <taxon>Bacteroidia</taxon>
        <taxon>Marinilabiliales</taxon>
        <taxon>Marinilabiliaceae</taxon>
        <taxon>Plebeiibacterium</taxon>
    </lineage>
</organism>
<evidence type="ECO:0000256" key="1">
    <source>
        <dbReference type="ARBA" id="ARBA00004651"/>
    </source>
</evidence>
<dbReference type="Gene3D" id="3.10.580.10">
    <property type="entry name" value="CBS-domain"/>
    <property type="match status" value="1"/>
</dbReference>
<accession>A0AAE3MGN5</accession>
<dbReference type="SMART" id="SM00116">
    <property type="entry name" value="CBS"/>
    <property type="match status" value="1"/>
</dbReference>
<keyword evidence="8" id="KW-0129">CBS domain</keyword>
<dbReference type="InterPro" id="IPR000644">
    <property type="entry name" value="CBS_dom"/>
</dbReference>
<dbReference type="InterPro" id="IPR004706">
    <property type="entry name" value="Arsenical-R_Acr3"/>
</dbReference>
<feature type="transmembrane region" description="Helical" evidence="9">
    <location>
        <begin position="130"/>
        <end position="148"/>
    </location>
</feature>
<dbReference type="GO" id="GO:0015105">
    <property type="term" value="F:arsenite transmembrane transporter activity"/>
    <property type="evidence" value="ECO:0007669"/>
    <property type="project" value="TreeGrafter"/>
</dbReference>
<dbReference type="InterPro" id="IPR038770">
    <property type="entry name" value="Na+/solute_symporter_sf"/>
</dbReference>
<proteinExistence type="inferred from homology"/>
<feature type="transmembrane region" description="Helical" evidence="9">
    <location>
        <begin position="72"/>
        <end position="90"/>
    </location>
</feature>
<evidence type="ECO:0000313" key="12">
    <source>
        <dbReference type="Proteomes" id="UP001207408"/>
    </source>
</evidence>
<evidence type="ECO:0000313" key="11">
    <source>
        <dbReference type="EMBL" id="MCW3806687.1"/>
    </source>
</evidence>
<dbReference type="AlphaFoldDB" id="A0AAE3MGN5"/>
<comment type="similarity">
    <text evidence="2">Belongs to the arsenical resistance-3 (ACR3) (TC 2.A.59) family.</text>
</comment>
<dbReference type="GO" id="GO:0015104">
    <property type="term" value="F:antimonite transmembrane transporter activity"/>
    <property type="evidence" value="ECO:0007669"/>
    <property type="project" value="TreeGrafter"/>
</dbReference>
<gene>
    <name evidence="11" type="ORF">OM074_13710</name>
</gene>
<keyword evidence="12" id="KW-1185">Reference proteome</keyword>
<feature type="transmembrane region" description="Helical" evidence="9">
    <location>
        <begin position="34"/>
        <end position="51"/>
    </location>
</feature>
<keyword evidence="4" id="KW-1003">Cell membrane</keyword>
<dbReference type="GO" id="GO:0005886">
    <property type="term" value="C:plasma membrane"/>
    <property type="evidence" value="ECO:0007669"/>
    <property type="project" value="UniProtKB-SubCell"/>
</dbReference>
<dbReference type="Gene3D" id="1.20.1530.20">
    <property type="match status" value="1"/>
</dbReference>
<evidence type="ECO:0000256" key="6">
    <source>
        <dbReference type="ARBA" id="ARBA00022989"/>
    </source>
</evidence>
<dbReference type="InterPro" id="IPR002657">
    <property type="entry name" value="BilAc:Na_symport/Acr3"/>
</dbReference>
<evidence type="ECO:0000256" key="4">
    <source>
        <dbReference type="ARBA" id="ARBA00022475"/>
    </source>
</evidence>
<sequence length="447" mass="49598">MKILQFLQKNLVFTIPAFMVLGLIYGANIDAVRLKTTILPLTFLMVYPMMVNLNIKKVFSKGDNKVQVTTQLVNFILIPFIGYILGRLFFPENPILMLGLLLTSLLPTSGMTISWTGFAKGNMVEAVKMTVIGLILGSAITPLYLQLLLGAKIEIPLAKVFQQIIVVVFLPMLFGYITQQFIIKKYGMAKYQKDIKNIFPPISTLGVLSIVFVAMALKAKSIVADPTVLIKYAIPLAILYIANFAISTLIGKYFFTRANGIALVYGSVLRNLSIALAIAMTVFGSEGSEIALIIAVAYIIQTQSAAWYVKFTNVIFGQAPPDVAGDVMSKGVFTINYDKSIKEAIELFEEEHIHSLVVMDSTNKPIGILNTRNLFDHIINNSTDISQKISDIDLKPILIFNETDPLILIGKEMKDNNVYKVLVKDAKQQLCGVITETTYFKRIVKSK</sequence>
<evidence type="ECO:0000256" key="3">
    <source>
        <dbReference type="ARBA" id="ARBA00022448"/>
    </source>
</evidence>
<keyword evidence="5 9" id="KW-0812">Transmembrane</keyword>
<feature type="transmembrane region" description="Helical" evidence="9">
    <location>
        <begin position="229"/>
        <end position="250"/>
    </location>
</feature>
<dbReference type="PROSITE" id="PS51371">
    <property type="entry name" value="CBS"/>
    <property type="match status" value="1"/>
</dbReference>
<dbReference type="Pfam" id="PF00571">
    <property type="entry name" value="CBS"/>
    <property type="match status" value="1"/>
</dbReference>
<comment type="subcellular location">
    <subcellularLocation>
        <location evidence="1">Cell membrane</location>
        <topology evidence="1">Multi-pass membrane protein</topology>
    </subcellularLocation>
</comment>
<name>A0AAE3MGN5_9BACT</name>
<evidence type="ECO:0000256" key="5">
    <source>
        <dbReference type="ARBA" id="ARBA00022692"/>
    </source>
</evidence>
<dbReference type="PANTHER" id="PTHR43057">
    <property type="entry name" value="ARSENITE EFFLUX TRANSPORTER"/>
    <property type="match status" value="1"/>
</dbReference>
<protein>
    <submittedName>
        <fullName evidence="11">Bile acid:sodium symporter</fullName>
    </submittedName>
</protein>
<evidence type="ECO:0000259" key="10">
    <source>
        <dbReference type="PROSITE" id="PS51371"/>
    </source>
</evidence>
<feature type="transmembrane region" description="Helical" evidence="9">
    <location>
        <begin position="160"/>
        <end position="177"/>
    </location>
</feature>
<dbReference type="Proteomes" id="UP001207408">
    <property type="component" value="Unassembled WGS sequence"/>
</dbReference>
<dbReference type="GO" id="GO:0015297">
    <property type="term" value="F:antiporter activity"/>
    <property type="evidence" value="ECO:0007669"/>
    <property type="project" value="InterPro"/>
</dbReference>
<keyword evidence="6 9" id="KW-1133">Transmembrane helix</keyword>
<feature type="transmembrane region" description="Helical" evidence="9">
    <location>
        <begin position="198"/>
        <end position="217"/>
    </location>
</feature>
<feature type="transmembrane region" description="Helical" evidence="9">
    <location>
        <begin position="290"/>
        <end position="309"/>
    </location>
</feature>
<feature type="domain" description="CBS" evidence="10">
    <location>
        <begin position="328"/>
        <end position="385"/>
    </location>
</feature>
<keyword evidence="3" id="KW-0813">Transport</keyword>
<dbReference type="EMBL" id="JAPDPI010000028">
    <property type="protein sequence ID" value="MCW3806687.1"/>
    <property type="molecule type" value="Genomic_DNA"/>
</dbReference>
<dbReference type="RefSeq" id="WP_301200350.1">
    <property type="nucleotide sequence ID" value="NZ_JAPDPI010000028.1"/>
</dbReference>
<keyword evidence="7 9" id="KW-0472">Membrane</keyword>
<reference evidence="11" key="1">
    <citation type="submission" date="2022-10" db="EMBL/GenBank/DDBJ databases">
        <authorList>
            <person name="Yu W.X."/>
        </authorList>
    </citation>
    <scope>NUCLEOTIDE SEQUENCE</scope>
    <source>
        <strain evidence="11">D04</strain>
    </source>
</reference>
<feature type="transmembrane region" description="Helical" evidence="9">
    <location>
        <begin position="262"/>
        <end position="284"/>
    </location>
</feature>
<feature type="transmembrane region" description="Helical" evidence="9">
    <location>
        <begin position="12"/>
        <end position="28"/>
    </location>
</feature>
<comment type="caution">
    <text evidence="11">The sequence shown here is derived from an EMBL/GenBank/DDBJ whole genome shotgun (WGS) entry which is preliminary data.</text>
</comment>